<gene>
    <name evidence="2" type="ORF">BJ554DRAFT_4733</name>
</gene>
<name>A0A8H7ZLE5_9FUNG</name>
<protein>
    <submittedName>
        <fullName evidence="2">Uncharacterized protein</fullName>
    </submittedName>
</protein>
<organism evidence="2 3">
    <name type="scientific">Olpidium bornovanus</name>
    <dbReference type="NCBI Taxonomy" id="278681"/>
    <lineage>
        <taxon>Eukaryota</taxon>
        <taxon>Fungi</taxon>
        <taxon>Fungi incertae sedis</taxon>
        <taxon>Olpidiomycota</taxon>
        <taxon>Olpidiomycotina</taxon>
        <taxon>Olpidiomycetes</taxon>
        <taxon>Olpidiales</taxon>
        <taxon>Olpidiaceae</taxon>
        <taxon>Olpidium</taxon>
    </lineage>
</organism>
<evidence type="ECO:0000313" key="3">
    <source>
        <dbReference type="Proteomes" id="UP000673691"/>
    </source>
</evidence>
<accession>A0A8H7ZLE5</accession>
<evidence type="ECO:0000256" key="1">
    <source>
        <dbReference type="SAM" id="MobiDB-lite"/>
    </source>
</evidence>
<comment type="caution">
    <text evidence="2">The sequence shown here is derived from an EMBL/GenBank/DDBJ whole genome shotgun (WGS) entry which is preliminary data.</text>
</comment>
<evidence type="ECO:0000313" key="2">
    <source>
        <dbReference type="EMBL" id="KAG5455743.1"/>
    </source>
</evidence>
<sequence>MTRLRSQRILLAPSRAKTQRCLRSLGRYCAPHEDEIADSGSPSTGRTGHLVPRTRQQRTAGFKRWVVGGADARDESYRVERHPADDPSKRDVQK</sequence>
<reference evidence="2 3" key="1">
    <citation type="journal article" name="Sci. Rep.">
        <title>Genome-scale phylogenetic analyses confirm Olpidium as the closest living zoosporic fungus to the non-flagellated, terrestrial fungi.</title>
        <authorList>
            <person name="Chang Y."/>
            <person name="Rochon D."/>
            <person name="Sekimoto S."/>
            <person name="Wang Y."/>
            <person name="Chovatia M."/>
            <person name="Sandor L."/>
            <person name="Salamov A."/>
            <person name="Grigoriev I.V."/>
            <person name="Stajich J.E."/>
            <person name="Spatafora J.W."/>
        </authorList>
    </citation>
    <scope>NUCLEOTIDE SEQUENCE [LARGE SCALE GENOMIC DNA]</scope>
    <source>
        <strain evidence="2">S191</strain>
    </source>
</reference>
<keyword evidence="3" id="KW-1185">Reference proteome</keyword>
<proteinExistence type="predicted"/>
<dbReference type="AlphaFoldDB" id="A0A8H7ZLE5"/>
<feature type="region of interest" description="Disordered" evidence="1">
    <location>
        <begin position="33"/>
        <end position="94"/>
    </location>
</feature>
<feature type="compositionally biased region" description="Basic and acidic residues" evidence="1">
    <location>
        <begin position="71"/>
        <end position="94"/>
    </location>
</feature>
<dbReference type="Proteomes" id="UP000673691">
    <property type="component" value="Unassembled WGS sequence"/>
</dbReference>
<dbReference type="EMBL" id="JAEFCI010012861">
    <property type="protein sequence ID" value="KAG5455743.1"/>
    <property type="molecule type" value="Genomic_DNA"/>
</dbReference>